<dbReference type="PANTHER" id="PTHR11748:SF103">
    <property type="entry name" value="GLYCOLATE OXIDASE SUBUNIT GLCE"/>
    <property type="match status" value="1"/>
</dbReference>
<dbReference type="Pfam" id="PF01565">
    <property type="entry name" value="FAD_binding_4"/>
    <property type="match status" value="1"/>
</dbReference>
<dbReference type="Proteomes" id="UP000675920">
    <property type="component" value="Unplaced"/>
</dbReference>
<dbReference type="OrthoDB" id="9811557at2"/>
<dbReference type="SUPFAM" id="SSF55103">
    <property type="entry name" value="FAD-linked oxidases, C-terminal domain"/>
    <property type="match status" value="1"/>
</dbReference>
<keyword evidence="4" id="KW-1185">Reference proteome</keyword>
<dbReference type="InterPro" id="IPR016164">
    <property type="entry name" value="FAD-linked_Oxase-like_C"/>
</dbReference>
<dbReference type="EC" id="1.1.99.14" evidence="5"/>
<dbReference type="GO" id="GO:0071949">
    <property type="term" value="F:FAD binding"/>
    <property type="evidence" value="ECO:0007669"/>
    <property type="project" value="InterPro"/>
</dbReference>
<name>A0A8B6X366_9BURK</name>
<dbReference type="PANTHER" id="PTHR11748">
    <property type="entry name" value="D-LACTATE DEHYDROGENASE"/>
    <property type="match status" value="1"/>
</dbReference>
<keyword evidence="2" id="KW-0274">FAD</keyword>
<organism evidence="4 5">
    <name type="scientific">Derxia gummosa DSM 723</name>
    <dbReference type="NCBI Taxonomy" id="1121388"/>
    <lineage>
        <taxon>Bacteria</taxon>
        <taxon>Pseudomonadati</taxon>
        <taxon>Pseudomonadota</taxon>
        <taxon>Betaproteobacteria</taxon>
        <taxon>Burkholderiales</taxon>
        <taxon>Alcaligenaceae</taxon>
        <taxon>Derxia</taxon>
    </lineage>
</organism>
<dbReference type="InterPro" id="IPR036318">
    <property type="entry name" value="FAD-bd_PCMH-like_sf"/>
</dbReference>
<dbReference type="RefSeq" id="WP_028311103.1">
    <property type="nucleotide sequence ID" value="NZ_AXWS01000008.1"/>
</dbReference>
<evidence type="ECO:0000256" key="1">
    <source>
        <dbReference type="ARBA" id="ARBA00022630"/>
    </source>
</evidence>
<dbReference type="PROSITE" id="PS51387">
    <property type="entry name" value="FAD_PCMH"/>
    <property type="match status" value="1"/>
</dbReference>
<keyword evidence="1" id="KW-0285">Flavoprotein</keyword>
<evidence type="ECO:0000256" key="2">
    <source>
        <dbReference type="ARBA" id="ARBA00022827"/>
    </source>
</evidence>
<feature type="domain" description="FAD-binding PCMH-type" evidence="3">
    <location>
        <begin position="1"/>
        <end position="187"/>
    </location>
</feature>
<dbReference type="InterPro" id="IPR016169">
    <property type="entry name" value="FAD-bd_PCMH_sub2"/>
</dbReference>
<dbReference type="Gene3D" id="3.30.465.10">
    <property type="match status" value="1"/>
</dbReference>
<accession>A0A8B6X366</accession>
<dbReference type="InterPro" id="IPR016166">
    <property type="entry name" value="FAD-bd_PCMH"/>
</dbReference>
<evidence type="ECO:0000259" key="3">
    <source>
        <dbReference type="PROSITE" id="PS51387"/>
    </source>
</evidence>
<dbReference type="SUPFAM" id="SSF56176">
    <property type="entry name" value="FAD-binding/transporter-associated domain-like"/>
    <property type="match status" value="1"/>
</dbReference>
<gene>
    <name evidence="5" type="primary">glcE</name>
</gene>
<proteinExistence type="predicted"/>
<dbReference type="InterPro" id="IPR006094">
    <property type="entry name" value="Oxid_FAD_bind_N"/>
</dbReference>
<dbReference type="GO" id="GO:0019154">
    <property type="term" value="F:glycolate dehydrogenase activity"/>
    <property type="evidence" value="ECO:0007669"/>
    <property type="project" value="UniProtKB-EC"/>
</dbReference>
<evidence type="ECO:0000313" key="4">
    <source>
        <dbReference type="Proteomes" id="UP000675920"/>
    </source>
</evidence>
<sequence length="405" mass="41880">MDAIDPIIEGWRARVLDAGRTGRALVLRGGGSKDFYGGVPVADARGAGQSGASAEADLLDTRLYAGVVAYEPTELYVTARCGTPLAELEALLGEKGQMFAFEPPHFGAGATVGGMFAAGLSGPRRPSAGALRDYVLGLRLLDGQGRLLNFGGQVMKNVAGYDVSRMLAGSLGVLGIVTEVTLKLLPRPVEEATLRFELGEDAALAVLNRWGGQPLPISASAWEGGVLTVRLSGQRAAVRAAREQLGGERVDDADAFWAALREQTAPFFRPLAAGEALWRLSLPTTAPAFRAGGAAVAASAAGTASDAGLLPLPPAALQALASAPQLVEWGGGQRWLHAPAEAGPALRAAASALGGHATLFRGTDAARAAGVFTHPGAALMRVHAGLKAEFDPARVFNRARLFPEL</sequence>
<dbReference type="AlphaFoldDB" id="A0A8B6X366"/>
<dbReference type="NCBIfam" id="NF008439">
    <property type="entry name" value="PRK11282.1"/>
    <property type="match status" value="1"/>
</dbReference>
<evidence type="ECO:0000313" key="5">
    <source>
        <dbReference type="RefSeq" id="WP_028311103.1"/>
    </source>
</evidence>
<reference evidence="5" key="1">
    <citation type="submission" date="2025-08" db="UniProtKB">
        <authorList>
            <consortium name="RefSeq"/>
        </authorList>
    </citation>
    <scope>IDENTIFICATION</scope>
</reference>
<protein>
    <submittedName>
        <fullName evidence="5">Glycolate oxidase subunit GlcE</fullName>
        <ecNumber evidence="5">1.1.99.14</ecNumber>
    </submittedName>
</protein>